<dbReference type="Proteomes" id="UP001151760">
    <property type="component" value="Unassembled WGS sequence"/>
</dbReference>
<proteinExistence type="predicted"/>
<keyword evidence="3" id="KW-1185">Reference proteome</keyword>
<accession>A0ABQ5DTH8</accession>
<dbReference type="InterPro" id="IPR036875">
    <property type="entry name" value="Znf_CCHC_sf"/>
</dbReference>
<evidence type="ECO:0000313" key="3">
    <source>
        <dbReference type="Proteomes" id="UP001151760"/>
    </source>
</evidence>
<feature type="region of interest" description="Disordered" evidence="1">
    <location>
        <begin position="83"/>
        <end position="103"/>
    </location>
</feature>
<dbReference type="SUPFAM" id="SSF57756">
    <property type="entry name" value="Retrovirus zinc finger-like domains"/>
    <property type="match status" value="1"/>
</dbReference>
<gene>
    <name evidence="2" type="ORF">Tco_0940214</name>
</gene>
<name>A0ABQ5DTH8_9ASTR</name>
<evidence type="ECO:0000313" key="2">
    <source>
        <dbReference type="EMBL" id="GJT40349.1"/>
    </source>
</evidence>
<reference evidence="2" key="1">
    <citation type="journal article" date="2022" name="Int. J. Mol. Sci.">
        <title>Draft Genome of Tanacetum Coccineum: Genomic Comparison of Closely Related Tanacetum-Family Plants.</title>
        <authorList>
            <person name="Yamashiro T."/>
            <person name="Shiraishi A."/>
            <person name="Nakayama K."/>
            <person name="Satake H."/>
        </authorList>
    </citation>
    <scope>NUCLEOTIDE SEQUENCE</scope>
</reference>
<evidence type="ECO:0000256" key="1">
    <source>
        <dbReference type="SAM" id="MobiDB-lite"/>
    </source>
</evidence>
<sequence>MVAMPKFIGDGFYMCTMRVEYEWKPIKCLSCKVVGHVPDGCPRKIASDVVKNLKNPTQPTRGVPIGIQFGFKSTKQIYKPVSNKNGISTSGKKRKGDFSVVGF</sequence>
<protein>
    <submittedName>
        <fullName evidence="2">Zinc knuckle CX2CX4HX4C containing protein</fullName>
    </submittedName>
</protein>
<organism evidence="2 3">
    <name type="scientific">Tanacetum coccineum</name>
    <dbReference type="NCBI Taxonomy" id="301880"/>
    <lineage>
        <taxon>Eukaryota</taxon>
        <taxon>Viridiplantae</taxon>
        <taxon>Streptophyta</taxon>
        <taxon>Embryophyta</taxon>
        <taxon>Tracheophyta</taxon>
        <taxon>Spermatophyta</taxon>
        <taxon>Magnoliopsida</taxon>
        <taxon>eudicotyledons</taxon>
        <taxon>Gunneridae</taxon>
        <taxon>Pentapetalae</taxon>
        <taxon>asterids</taxon>
        <taxon>campanulids</taxon>
        <taxon>Asterales</taxon>
        <taxon>Asteraceae</taxon>
        <taxon>Asteroideae</taxon>
        <taxon>Anthemideae</taxon>
        <taxon>Anthemidinae</taxon>
        <taxon>Tanacetum</taxon>
    </lineage>
</organism>
<reference evidence="2" key="2">
    <citation type="submission" date="2022-01" db="EMBL/GenBank/DDBJ databases">
        <authorList>
            <person name="Yamashiro T."/>
            <person name="Shiraishi A."/>
            <person name="Satake H."/>
            <person name="Nakayama K."/>
        </authorList>
    </citation>
    <scope>NUCLEOTIDE SEQUENCE</scope>
</reference>
<comment type="caution">
    <text evidence="2">The sequence shown here is derived from an EMBL/GenBank/DDBJ whole genome shotgun (WGS) entry which is preliminary data.</text>
</comment>
<dbReference type="EMBL" id="BQNB010015465">
    <property type="protein sequence ID" value="GJT40349.1"/>
    <property type="molecule type" value="Genomic_DNA"/>
</dbReference>